<evidence type="ECO:0000259" key="8">
    <source>
        <dbReference type="PROSITE" id="PS50053"/>
    </source>
</evidence>
<evidence type="ECO:0000256" key="2">
    <source>
        <dbReference type="ARBA" id="ARBA00009085"/>
    </source>
</evidence>
<name>A0A815MZE0_9BILA</name>
<dbReference type="Gene3D" id="3.90.70.10">
    <property type="entry name" value="Cysteine proteinases"/>
    <property type="match status" value="1"/>
</dbReference>
<dbReference type="SUPFAM" id="SSF54001">
    <property type="entry name" value="Cysteine proteinases"/>
    <property type="match status" value="1"/>
</dbReference>
<dbReference type="InterPro" id="IPR000626">
    <property type="entry name" value="Ubiquitin-like_dom"/>
</dbReference>
<dbReference type="CDD" id="cd17039">
    <property type="entry name" value="Ubl_ubiquitin_like"/>
    <property type="match status" value="1"/>
</dbReference>
<dbReference type="Proteomes" id="UP000663882">
    <property type="component" value="Unassembled WGS sequence"/>
</dbReference>
<dbReference type="InterPro" id="IPR038765">
    <property type="entry name" value="Papain-like_cys_pep_sf"/>
</dbReference>
<keyword evidence="5 7" id="KW-0378">Hydrolase</keyword>
<organism evidence="10 11">
    <name type="scientific">Rotaria sordida</name>
    <dbReference type="NCBI Taxonomy" id="392033"/>
    <lineage>
        <taxon>Eukaryota</taxon>
        <taxon>Metazoa</taxon>
        <taxon>Spiralia</taxon>
        <taxon>Gnathifera</taxon>
        <taxon>Rotifera</taxon>
        <taxon>Eurotatoria</taxon>
        <taxon>Bdelloidea</taxon>
        <taxon>Philodinida</taxon>
        <taxon>Philodinidae</taxon>
        <taxon>Rotaria</taxon>
    </lineage>
</organism>
<feature type="domain" description="USP" evidence="9">
    <location>
        <begin position="160"/>
        <end position="572"/>
    </location>
</feature>
<dbReference type="SUPFAM" id="SSF54236">
    <property type="entry name" value="Ubiquitin-like"/>
    <property type="match status" value="1"/>
</dbReference>
<comment type="caution">
    <text evidence="10">The sequence shown here is derived from an EMBL/GenBank/DDBJ whole genome shotgun (WGS) entry which is preliminary data.</text>
</comment>
<keyword evidence="3 7" id="KW-0645">Protease</keyword>
<dbReference type="CDD" id="cd02674">
    <property type="entry name" value="Peptidase_C19R"/>
    <property type="match status" value="1"/>
</dbReference>
<evidence type="ECO:0000256" key="1">
    <source>
        <dbReference type="ARBA" id="ARBA00000707"/>
    </source>
</evidence>
<dbReference type="PANTHER" id="PTHR21646">
    <property type="entry name" value="UBIQUITIN CARBOXYL-TERMINAL HYDROLASE"/>
    <property type="match status" value="1"/>
</dbReference>
<evidence type="ECO:0000256" key="7">
    <source>
        <dbReference type="RuleBase" id="RU366025"/>
    </source>
</evidence>
<dbReference type="PANTHER" id="PTHR21646:SF24">
    <property type="entry name" value="UBIQUITIN CARBOXYL-TERMINAL HYDROLASE"/>
    <property type="match status" value="1"/>
</dbReference>
<comment type="catalytic activity">
    <reaction evidence="1 7">
        <text>Thiol-dependent hydrolysis of ester, thioester, amide, peptide and isopeptide bonds formed by the C-terminal Gly of ubiquitin (a 76-residue protein attached to proteins as an intracellular targeting signal).</text>
        <dbReference type="EC" id="3.4.19.12"/>
    </reaction>
</comment>
<accession>A0A815MZE0</accession>
<evidence type="ECO:0000256" key="3">
    <source>
        <dbReference type="ARBA" id="ARBA00022670"/>
    </source>
</evidence>
<dbReference type="PROSITE" id="PS50235">
    <property type="entry name" value="USP_3"/>
    <property type="match status" value="1"/>
</dbReference>
<dbReference type="AlphaFoldDB" id="A0A815MZE0"/>
<dbReference type="EC" id="3.4.19.12" evidence="7"/>
<proteinExistence type="inferred from homology"/>
<gene>
    <name evidence="10" type="ORF">RFH988_LOCUS35792</name>
</gene>
<reference evidence="10" key="1">
    <citation type="submission" date="2021-02" db="EMBL/GenBank/DDBJ databases">
        <authorList>
            <person name="Nowell W R."/>
        </authorList>
    </citation>
    <scope>NUCLEOTIDE SEQUENCE</scope>
</reference>
<comment type="similarity">
    <text evidence="2 7">Belongs to the peptidase C19 family.</text>
</comment>
<dbReference type="OrthoDB" id="21192at2759"/>
<feature type="domain" description="Ubiquitin-like" evidence="8">
    <location>
        <begin position="54"/>
        <end position="133"/>
    </location>
</feature>
<dbReference type="InterPro" id="IPR029071">
    <property type="entry name" value="Ubiquitin-like_domsf"/>
</dbReference>
<dbReference type="PROSITE" id="PS50053">
    <property type="entry name" value="UBIQUITIN_2"/>
    <property type="match status" value="1"/>
</dbReference>
<dbReference type="GO" id="GO:0006508">
    <property type="term" value="P:proteolysis"/>
    <property type="evidence" value="ECO:0007669"/>
    <property type="project" value="UniProtKB-KW"/>
</dbReference>
<keyword evidence="6 7" id="KW-0788">Thiol protease</keyword>
<dbReference type="Pfam" id="PF00443">
    <property type="entry name" value="UCH"/>
    <property type="match status" value="1"/>
</dbReference>
<dbReference type="EMBL" id="CAJNOO010005669">
    <property type="protein sequence ID" value="CAF1427246.1"/>
    <property type="molecule type" value="Genomic_DNA"/>
</dbReference>
<protein>
    <recommendedName>
        <fullName evidence="7">Ubiquitin carboxyl-terminal hydrolase</fullName>
        <ecNumber evidence="7">3.4.19.12</ecNumber>
    </recommendedName>
</protein>
<evidence type="ECO:0000313" key="11">
    <source>
        <dbReference type="Proteomes" id="UP000663882"/>
    </source>
</evidence>
<evidence type="ECO:0000259" key="9">
    <source>
        <dbReference type="PROSITE" id="PS50235"/>
    </source>
</evidence>
<dbReference type="InterPro" id="IPR050185">
    <property type="entry name" value="Ub_carboxyl-term_hydrolase"/>
</dbReference>
<evidence type="ECO:0000256" key="4">
    <source>
        <dbReference type="ARBA" id="ARBA00022786"/>
    </source>
</evidence>
<evidence type="ECO:0000313" key="10">
    <source>
        <dbReference type="EMBL" id="CAF1427246.1"/>
    </source>
</evidence>
<sequence length="574" mass="65893">MHNPIDTNDRNRKLSDLGVKSNQIIYAYVQESLQKKQTDVSQSSSSSIINPNTVFVRCRLPDNQSITIQASVTDTVAELTASIAALRKNQIMAHFSLWSGSVTIDDQQPDKRLADFGIQPGSTIYASITDITPTNYTIKTNKTDRPYTTTLNSDLDAKPLGLDNLGNTCFMNSVLQCLVHIESLTDFFMKVLTQSYSTDSHVNKSNPFDTYGEVTRAYADLLWNLQKPDRNSYSYYDYSFRPTRMKETIGRLEPRFATSDQQDAQEFMTLLLDTIHQEIKQKNNHVRDTIITELFFSPLQSSITCSQCQHISTTTNPNSILSLPLKPLERTFQVNFIRLNGQNEYGMVPMSVGNRIEHLVHAFFERRYDSRRFSYVTAITTDSEAAVDFDTPLSKLSEPAITLIEQDHYNGRLTPLRYENKPTTLKLDECIQEFFSLENLDEPWLCDQDNCKRNVMARKQLQLLTFPPVLIIQLKRFSHENGLRQKLDIFVKYPIDGFDLGKLLKSSEEAVYDLIGVCNHIGSISCGHYTAYARKNSKSEKWYRFNDSDVSTVYYKEKIVSQDAYLLFYLKRQK</sequence>
<evidence type="ECO:0000256" key="5">
    <source>
        <dbReference type="ARBA" id="ARBA00022801"/>
    </source>
</evidence>
<dbReference type="GO" id="GO:0004843">
    <property type="term" value="F:cysteine-type deubiquitinase activity"/>
    <property type="evidence" value="ECO:0007669"/>
    <property type="project" value="UniProtKB-UniRule"/>
</dbReference>
<dbReference type="InterPro" id="IPR028889">
    <property type="entry name" value="USP"/>
</dbReference>
<dbReference type="PROSITE" id="PS00973">
    <property type="entry name" value="USP_2"/>
    <property type="match status" value="1"/>
</dbReference>
<dbReference type="GO" id="GO:0016579">
    <property type="term" value="P:protein deubiquitination"/>
    <property type="evidence" value="ECO:0007669"/>
    <property type="project" value="InterPro"/>
</dbReference>
<evidence type="ECO:0000256" key="6">
    <source>
        <dbReference type="ARBA" id="ARBA00022807"/>
    </source>
</evidence>
<dbReference type="PROSITE" id="PS00972">
    <property type="entry name" value="USP_1"/>
    <property type="match status" value="1"/>
</dbReference>
<keyword evidence="4 7" id="KW-0833">Ubl conjugation pathway</keyword>
<dbReference type="InterPro" id="IPR018200">
    <property type="entry name" value="USP_CS"/>
</dbReference>
<dbReference type="InterPro" id="IPR001394">
    <property type="entry name" value="Peptidase_C19_UCH"/>
</dbReference>